<comment type="caution">
    <text evidence="1">The sequence shown here is derived from an EMBL/GenBank/DDBJ whole genome shotgun (WGS) entry which is preliminary data.</text>
</comment>
<proteinExistence type="predicted"/>
<reference evidence="1 2" key="1">
    <citation type="submission" date="2024-03" db="EMBL/GenBank/DDBJ databases">
        <title>Draft genome sequence of Klenkia terrae.</title>
        <authorList>
            <person name="Duangmal K."/>
            <person name="Chantavorakit T."/>
        </authorList>
    </citation>
    <scope>NUCLEOTIDE SEQUENCE [LARGE SCALE GENOMIC DNA]</scope>
    <source>
        <strain evidence="1 2">JCM 17786</strain>
    </source>
</reference>
<gene>
    <name evidence="1" type="ORF">UXQ13_11780</name>
</gene>
<evidence type="ECO:0000313" key="2">
    <source>
        <dbReference type="Proteomes" id="UP001373496"/>
    </source>
</evidence>
<dbReference type="EMBL" id="JBAPLV010000011">
    <property type="protein sequence ID" value="MEI4279144.1"/>
    <property type="molecule type" value="Genomic_DNA"/>
</dbReference>
<protein>
    <submittedName>
        <fullName evidence="1">Uncharacterized protein</fullName>
    </submittedName>
</protein>
<accession>A0ABU8E678</accession>
<name>A0ABU8E678_9ACTN</name>
<organism evidence="1 2">
    <name type="scientific">Klenkia terrae</name>
    <dbReference type="NCBI Taxonomy" id="1052259"/>
    <lineage>
        <taxon>Bacteria</taxon>
        <taxon>Bacillati</taxon>
        <taxon>Actinomycetota</taxon>
        <taxon>Actinomycetes</taxon>
        <taxon>Geodermatophilales</taxon>
        <taxon>Geodermatophilaceae</taxon>
        <taxon>Klenkia</taxon>
    </lineage>
</organism>
<evidence type="ECO:0000313" key="1">
    <source>
        <dbReference type="EMBL" id="MEI4279144.1"/>
    </source>
</evidence>
<dbReference type="Proteomes" id="UP001373496">
    <property type="component" value="Unassembled WGS sequence"/>
</dbReference>
<sequence length="361" mass="39302">MQTTPPAELDELMSRAAATLSSGLRKGLESPTPGALLGMASMLLALLSAPEVDPGNTTAVVRGLAAQHRPEASAGALAIATLADDAGLRRWARRDLADRGYAVPRWLAELHRAAPSGRAFEISGPFRDRDDLVVGVTLPTGHPLTAVVRIDNEFGGRAVGGALFELPVDETLEHLQPPDDADVHIRNIDAADARARIAASFSHIDLPLASRTDWHSQRPLVRWLLTRLPTGGEPRVPGQVDDVDVDHVLRRFLASPWGRPWVRGHLSALAEHVLGDGLANGLGDPLLWAPHHVARLLDPTHRHIDADELDAVRTPELLRDLIRYGHGERGLRQELTDRSLREVDRCADAFIRSVRAREEAA</sequence>
<dbReference type="RefSeq" id="WP_336392343.1">
    <property type="nucleotide sequence ID" value="NZ_JBAPLV010000011.1"/>
</dbReference>
<keyword evidence="2" id="KW-1185">Reference proteome</keyword>